<dbReference type="AlphaFoldDB" id="A0A813I3K4"/>
<name>A0A813I3K4_POLGL</name>
<evidence type="ECO:0000313" key="2">
    <source>
        <dbReference type="EMBL" id="CAE8644623.1"/>
    </source>
</evidence>
<comment type="caution">
    <text evidence="2">The sequence shown here is derived from an EMBL/GenBank/DDBJ whole genome shotgun (WGS) entry which is preliminary data.</text>
</comment>
<sequence>EQFKAFLAGAEIRFAGSSFPGDAATGNETVEAVVEAPEAASPSEAPQKRRATTRASLGSASSPGSKSKLRRMPMMRLGRHGRVARLIWKASTSPKKTKPSQ</sequence>
<evidence type="ECO:0000256" key="1">
    <source>
        <dbReference type="SAM" id="MobiDB-lite"/>
    </source>
</evidence>
<feature type="compositionally biased region" description="Basic residues" evidence="1">
    <location>
        <begin position="67"/>
        <end position="83"/>
    </location>
</feature>
<gene>
    <name evidence="2" type="ORF">PGLA2088_LOCUS3213</name>
</gene>
<feature type="compositionally biased region" description="Low complexity" evidence="1">
    <location>
        <begin position="35"/>
        <end position="45"/>
    </location>
</feature>
<proteinExistence type="predicted"/>
<protein>
    <submittedName>
        <fullName evidence="2">Uncharacterized protein</fullName>
    </submittedName>
</protein>
<dbReference type="Proteomes" id="UP000626109">
    <property type="component" value="Unassembled WGS sequence"/>
</dbReference>
<feature type="compositionally biased region" description="Low complexity" evidence="1">
    <location>
        <begin position="54"/>
        <end position="66"/>
    </location>
</feature>
<feature type="non-terminal residue" evidence="2">
    <location>
        <position position="1"/>
    </location>
</feature>
<organism evidence="2 3">
    <name type="scientific">Polarella glacialis</name>
    <name type="common">Dinoflagellate</name>
    <dbReference type="NCBI Taxonomy" id="89957"/>
    <lineage>
        <taxon>Eukaryota</taxon>
        <taxon>Sar</taxon>
        <taxon>Alveolata</taxon>
        <taxon>Dinophyceae</taxon>
        <taxon>Suessiales</taxon>
        <taxon>Suessiaceae</taxon>
        <taxon>Polarella</taxon>
    </lineage>
</organism>
<dbReference type="EMBL" id="CAJNNW010002762">
    <property type="protein sequence ID" value="CAE8644623.1"/>
    <property type="molecule type" value="Genomic_DNA"/>
</dbReference>
<accession>A0A813I3K4</accession>
<evidence type="ECO:0000313" key="3">
    <source>
        <dbReference type="Proteomes" id="UP000626109"/>
    </source>
</evidence>
<reference evidence="2" key="1">
    <citation type="submission" date="2021-02" db="EMBL/GenBank/DDBJ databases">
        <authorList>
            <person name="Dougan E. K."/>
            <person name="Rhodes N."/>
            <person name="Thang M."/>
            <person name="Chan C."/>
        </authorList>
    </citation>
    <scope>NUCLEOTIDE SEQUENCE</scope>
</reference>
<feature type="region of interest" description="Disordered" evidence="1">
    <location>
        <begin position="35"/>
        <end position="101"/>
    </location>
</feature>